<organism evidence="2 3">
    <name type="scientific">Candidatus Roizmanbacteria bacterium CG_4_10_14_0_8_um_filter_33_9</name>
    <dbReference type="NCBI Taxonomy" id="1974826"/>
    <lineage>
        <taxon>Bacteria</taxon>
        <taxon>Candidatus Roizmaniibacteriota</taxon>
    </lineage>
</organism>
<name>A0A2M7QHB9_9BACT</name>
<evidence type="ECO:0000256" key="1">
    <source>
        <dbReference type="SAM" id="MobiDB-lite"/>
    </source>
</evidence>
<evidence type="ECO:0000313" key="2">
    <source>
        <dbReference type="EMBL" id="PIY71724.1"/>
    </source>
</evidence>
<accession>A0A2M7QHB9</accession>
<gene>
    <name evidence="2" type="ORF">COY87_04705</name>
</gene>
<sequence>MAKKTGSFLDDTIEQLEQLGKSTVKQTAASLKQTFSPTSLFEHVTGQTSENSNQKMEQLKKDKNSTPLDFAKLQENYAGQDKQKTDVLRNRFFQIVKNEDEKLLQKKKQEEQQKQQQLLYEEQEKERKKQQQKQQNAPGEATGKQKGRLGQARKKAHVPDPVEMKPNSGKN</sequence>
<feature type="compositionally biased region" description="Basic and acidic residues" evidence="1">
    <location>
        <begin position="100"/>
        <end position="113"/>
    </location>
</feature>
<evidence type="ECO:0000313" key="3">
    <source>
        <dbReference type="Proteomes" id="UP000229401"/>
    </source>
</evidence>
<reference evidence="3" key="1">
    <citation type="submission" date="2017-09" db="EMBL/GenBank/DDBJ databases">
        <title>Depth-based differentiation of microbial function through sediment-hosted aquifers and enrichment of novel symbionts in the deep terrestrial subsurface.</title>
        <authorList>
            <person name="Probst A.J."/>
            <person name="Ladd B."/>
            <person name="Jarett J.K."/>
            <person name="Geller-Mcgrath D.E."/>
            <person name="Sieber C.M.K."/>
            <person name="Emerson J.B."/>
            <person name="Anantharaman K."/>
            <person name="Thomas B.C."/>
            <person name="Malmstrom R."/>
            <person name="Stieglmeier M."/>
            <person name="Klingl A."/>
            <person name="Woyke T."/>
            <person name="Ryan C.M."/>
            <person name="Banfield J.F."/>
        </authorList>
    </citation>
    <scope>NUCLEOTIDE SEQUENCE [LARGE SCALE GENOMIC DNA]</scope>
</reference>
<feature type="compositionally biased region" description="Basic residues" evidence="1">
    <location>
        <begin position="145"/>
        <end position="156"/>
    </location>
</feature>
<feature type="region of interest" description="Disordered" evidence="1">
    <location>
        <begin position="100"/>
        <end position="171"/>
    </location>
</feature>
<protein>
    <submittedName>
        <fullName evidence="2">Uncharacterized protein</fullName>
    </submittedName>
</protein>
<dbReference type="Proteomes" id="UP000229401">
    <property type="component" value="Unassembled WGS sequence"/>
</dbReference>
<proteinExistence type="predicted"/>
<feature type="region of interest" description="Disordered" evidence="1">
    <location>
        <begin position="41"/>
        <end position="66"/>
    </location>
</feature>
<comment type="caution">
    <text evidence="2">The sequence shown here is derived from an EMBL/GenBank/DDBJ whole genome shotgun (WGS) entry which is preliminary data.</text>
</comment>
<dbReference type="AlphaFoldDB" id="A0A2M7QHB9"/>
<feature type="compositionally biased region" description="Polar residues" evidence="1">
    <location>
        <begin position="41"/>
        <end position="56"/>
    </location>
</feature>
<dbReference type="EMBL" id="PFLI01000162">
    <property type="protein sequence ID" value="PIY71724.1"/>
    <property type="molecule type" value="Genomic_DNA"/>
</dbReference>